<dbReference type="Gene3D" id="3.10.129.10">
    <property type="entry name" value="Hotdog Thioesterase"/>
    <property type="match status" value="1"/>
</dbReference>
<reference evidence="4 5" key="1">
    <citation type="submission" date="2018-06" db="EMBL/GenBank/DDBJ databases">
        <title>Complete genome of Desulfovibrio marinus P48SEP.</title>
        <authorList>
            <person name="Crispim J.S."/>
            <person name="Vidigal P.M.P."/>
            <person name="Silva L.C.F."/>
            <person name="Araujo L.C."/>
            <person name="Laguardia C.N."/>
            <person name="Dias R.S."/>
            <person name="Sousa M.P."/>
            <person name="Paula S.O."/>
            <person name="Silva C."/>
        </authorList>
    </citation>
    <scope>NUCLEOTIDE SEQUENCE [LARGE SCALE GENOMIC DNA]</scope>
    <source>
        <strain evidence="4 5">P48SEP</strain>
    </source>
</reference>
<protein>
    <submittedName>
        <fullName evidence="4">PaaI family thioesterase</fullName>
    </submittedName>
</protein>
<name>A0A6P1ZLH7_9BACT</name>
<dbReference type="PANTHER" id="PTHR21660">
    <property type="entry name" value="THIOESTERASE SUPERFAMILY MEMBER-RELATED"/>
    <property type="match status" value="1"/>
</dbReference>
<gene>
    <name evidence="4" type="ORF">DQK91_04700</name>
</gene>
<evidence type="ECO:0000313" key="4">
    <source>
        <dbReference type="EMBL" id="TVM35954.1"/>
    </source>
</evidence>
<sequence length="139" mass="14693">MIKEYLEALQSGDREVNRLFTFLGVEVVAVDPEECVLGLEVQAEFLQGAGVMPGGLSATLLDEAMAHVVMAGLGNGQSTVTVELSVRFLAPVKEGERVTARARVVKRGGRVVTVEAELNKEDGSLAAKSMGSFLVCGRG</sequence>
<organism evidence="4 5">
    <name type="scientific">Oceanidesulfovibrio marinus</name>
    <dbReference type="NCBI Taxonomy" id="370038"/>
    <lineage>
        <taxon>Bacteria</taxon>
        <taxon>Pseudomonadati</taxon>
        <taxon>Thermodesulfobacteriota</taxon>
        <taxon>Desulfovibrionia</taxon>
        <taxon>Desulfovibrionales</taxon>
        <taxon>Desulfovibrionaceae</taxon>
        <taxon>Oceanidesulfovibrio</taxon>
    </lineage>
</organism>
<keyword evidence="2" id="KW-0378">Hydrolase</keyword>
<dbReference type="PANTHER" id="PTHR21660:SF1">
    <property type="entry name" value="ACYL-COENZYME A THIOESTERASE 13"/>
    <property type="match status" value="1"/>
</dbReference>
<dbReference type="SUPFAM" id="SSF54637">
    <property type="entry name" value="Thioesterase/thiol ester dehydrase-isomerase"/>
    <property type="match status" value="1"/>
</dbReference>
<dbReference type="GO" id="GO:0047617">
    <property type="term" value="F:fatty acyl-CoA hydrolase activity"/>
    <property type="evidence" value="ECO:0007669"/>
    <property type="project" value="InterPro"/>
</dbReference>
<evidence type="ECO:0000256" key="1">
    <source>
        <dbReference type="ARBA" id="ARBA00008324"/>
    </source>
</evidence>
<evidence type="ECO:0000313" key="5">
    <source>
        <dbReference type="Proteomes" id="UP000434052"/>
    </source>
</evidence>
<dbReference type="OrthoDB" id="5297685at2"/>
<dbReference type="EMBL" id="QMIF01000002">
    <property type="protein sequence ID" value="TVM35954.1"/>
    <property type="molecule type" value="Genomic_DNA"/>
</dbReference>
<dbReference type="InterPro" id="IPR029069">
    <property type="entry name" value="HotDog_dom_sf"/>
</dbReference>
<dbReference type="CDD" id="cd03443">
    <property type="entry name" value="PaaI_thioesterase"/>
    <property type="match status" value="1"/>
</dbReference>
<comment type="caution">
    <text evidence="4">The sequence shown here is derived from an EMBL/GenBank/DDBJ whole genome shotgun (WGS) entry which is preliminary data.</text>
</comment>
<dbReference type="InterPro" id="IPR006683">
    <property type="entry name" value="Thioestr_dom"/>
</dbReference>
<dbReference type="AlphaFoldDB" id="A0A6P1ZLH7"/>
<comment type="similarity">
    <text evidence="1">Belongs to the thioesterase PaaI family.</text>
</comment>
<proteinExistence type="inferred from homology"/>
<dbReference type="Proteomes" id="UP000434052">
    <property type="component" value="Unassembled WGS sequence"/>
</dbReference>
<dbReference type="RefSeq" id="WP_144234286.1">
    <property type="nucleotide sequence ID" value="NZ_QMIF01000002.1"/>
</dbReference>
<dbReference type="Pfam" id="PF03061">
    <property type="entry name" value="4HBT"/>
    <property type="match status" value="1"/>
</dbReference>
<evidence type="ECO:0000259" key="3">
    <source>
        <dbReference type="Pfam" id="PF03061"/>
    </source>
</evidence>
<feature type="domain" description="Thioesterase" evidence="3">
    <location>
        <begin position="50"/>
        <end position="126"/>
    </location>
</feature>
<dbReference type="InterPro" id="IPR039298">
    <property type="entry name" value="ACOT13"/>
</dbReference>
<accession>A0A6P1ZLH7</accession>
<dbReference type="NCBIfam" id="TIGR00369">
    <property type="entry name" value="unchar_dom_1"/>
    <property type="match status" value="1"/>
</dbReference>
<dbReference type="InterPro" id="IPR003736">
    <property type="entry name" value="PAAI_dom"/>
</dbReference>
<evidence type="ECO:0000256" key="2">
    <source>
        <dbReference type="ARBA" id="ARBA00022801"/>
    </source>
</evidence>